<protein>
    <submittedName>
        <fullName evidence="14">LysM domain receptor-like kinase 4</fullName>
    </submittedName>
</protein>
<dbReference type="AlphaFoldDB" id="A0AAV9D9D0"/>
<keyword evidence="8 11" id="KW-0472">Membrane</keyword>
<dbReference type="PROSITE" id="PS00108">
    <property type="entry name" value="PROTEIN_KINASE_ST"/>
    <property type="match status" value="1"/>
</dbReference>
<reference evidence="14" key="1">
    <citation type="journal article" date="2023" name="Nat. Commun.">
        <title>Diploid and tetraploid genomes of Acorus and the evolution of monocots.</title>
        <authorList>
            <person name="Ma L."/>
            <person name="Liu K.W."/>
            <person name="Li Z."/>
            <person name="Hsiao Y.Y."/>
            <person name="Qi Y."/>
            <person name="Fu T."/>
            <person name="Tang G.D."/>
            <person name="Zhang D."/>
            <person name="Sun W.H."/>
            <person name="Liu D.K."/>
            <person name="Li Y."/>
            <person name="Chen G.Z."/>
            <person name="Liu X.D."/>
            <person name="Liao X.Y."/>
            <person name="Jiang Y.T."/>
            <person name="Yu X."/>
            <person name="Hao Y."/>
            <person name="Huang J."/>
            <person name="Zhao X.W."/>
            <person name="Ke S."/>
            <person name="Chen Y.Y."/>
            <person name="Wu W.L."/>
            <person name="Hsu J.L."/>
            <person name="Lin Y.F."/>
            <person name="Huang M.D."/>
            <person name="Li C.Y."/>
            <person name="Huang L."/>
            <person name="Wang Z.W."/>
            <person name="Zhao X."/>
            <person name="Zhong W.Y."/>
            <person name="Peng D.H."/>
            <person name="Ahmad S."/>
            <person name="Lan S."/>
            <person name="Zhang J.S."/>
            <person name="Tsai W.C."/>
            <person name="Van de Peer Y."/>
            <person name="Liu Z.J."/>
        </authorList>
    </citation>
    <scope>NUCLEOTIDE SEQUENCE</scope>
    <source>
        <strain evidence="14">CP</strain>
    </source>
</reference>
<feature type="signal peptide" evidence="12">
    <location>
        <begin position="1"/>
        <end position="23"/>
    </location>
</feature>
<dbReference type="Pfam" id="PF00069">
    <property type="entry name" value="Pkinase"/>
    <property type="match status" value="1"/>
</dbReference>
<reference evidence="14" key="2">
    <citation type="submission" date="2023-06" db="EMBL/GenBank/DDBJ databases">
        <authorList>
            <person name="Ma L."/>
            <person name="Liu K.-W."/>
            <person name="Li Z."/>
            <person name="Hsiao Y.-Y."/>
            <person name="Qi Y."/>
            <person name="Fu T."/>
            <person name="Tang G."/>
            <person name="Zhang D."/>
            <person name="Sun W.-H."/>
            <person name="Liu D.-K."/>
            <person name="Li Y."/>
            <person name="Chen G.-Z."/>
            <person name="Liu X.-D."/>
            <person name="Liao X.-Y."/>
            <person name="Jiang Y.-T."/>
            <person name="Yu X."/>
            <person name="Hao Y."/>
            <person name="Huang J."/>
            <person name="Zhao X.-W."/>
            <person name="Ke S."/>
            <person name="Chen Y.-Y."/>
            <person name="Wu W.-L."/>
            <person name="Hsu J.-L."/>
            <person name="Lin Y.-F."/>
            <person name="Huang M.-D."/>
            <person name="Li C.-Y."/>
            <person name="Huang L."/>
            <person name="Wang Z.-W."/>
            <person name="Zhao X."/>
            <person name="Zhong W.-Y."/>
            <person name="Peng D.-H."/>
            <person name="Ahmad S."/>
            <person name="Lan S."/>
            <person name="Zhang J.-S."/>
            <person name="Tsai W.-C."/>
            <person name="Van De Peer Y."/>
            <person name="Liu Z.-J."/>
        </authorList>
    </citation>
    <scope>NUCLEOTIDE SEQUENCE</scope>
    <source>
        <strain evidence="14">CP</strain>
        <tissue evidence="14">Leaves</tissue>
    </source>
</reference>
<comment type="subcellular location">
    <subcellularLocation>
        <location evidence="1">Cell membrane</location>
        <topology evidence="1">Single-pass membrane protein</topology>
    </subcellularLocation>
</comment>
<keyword evidence="14" id="KW-0675">Receptor</keyword>
<dbReference type="Pfam" id="PF23457">
    <property type="entry name" value="LysM2_NFP"/>
    <property type="match status" value="1"/>
</dbReference>
<evidence type="ECO:0000313" key="15">
    <source>
        <dbReference type="Proteomes" id="UP001180020"/>
    </source>
</evidence>
<dbReference type="PROSITE" id="PS50011">
    <property type="entry name" value="PROTEIN_KINASE_DOM"/>
    <property type="match status" value="1"/>
</dbReference>
<dbReference type="InterPro" id="IPR011009">
    <property type="entry name" value="Kinase-like_dom_sf"/>
</dbReference>
<dbReference type="InterPro" id="IPR052611">
    <property type="entry name" value="Plant_RLK_LysM"/>
</dbReference>
<dbReference type="GO" id="GO:0005524">
    <property type="term" value="F:ATP binding"/>
    <property type="evidence" value="ECO:0007669"/>
    <property type="project" value="UniProtKB-KW"/>
</dbReference>
<keyword evidence="14" id="KW-0808">Transferase</keyword>
<evidence type="ECO:0000256" key="5">
    <source>
        <dbReference type="ARBA" id="ARBA00022741"/>
    </source>
</evidence>
<evidence type="ECO:0000259" key="13">
    <source>
        <dbReference type="PROSITE" id="PS50011"/>
    </source>
</evidence>
<dbReference type="InterPro" id="IPR056561">
    <property type="entry name" value="NFP_LYK_LysM1"/>
</dbReference>
<keyword evidence="4 12" id="KW-0732">Signal</keyword>
<dbReference type="SMART" id="SM00220">
    <property type="entry name" value="S_TKc"/>
    <property type="match status" value="1"/>
</dbReference>
<feature type="transmembrane region" description="Helical" evidence="11">
    <location>
        <begin position="255"/>
        <end position="277"/>
    </location>
</feature>
<gene>
    <name evidence="14" type="primary">LYK4</name>
    <name evidence="14" type="ORF">QJS10_CPB15g00736</name>
</gene>
<dbReference type="Gene3D" id="3.30.200.20">
    <property type="entry name" value="Phosphorylase Kinase, domain 1"/>
    <property type="match status" value="1"/>
</dbReference>
<dbReference type="GO" id="GO:0004672">
    <property type="term" value="F:protein kinase activity"/>
    <property type="evidence" value="ECO:0007669"/>
    <property type="project" value="InterPro"/>
</dbReference>
<keyword evidence="14" id="KW-0418">Kinase</keyword>
<dbReference type="PANTHER" id="PTHR45927">
    <property type="entry name" value="LYSM-DOMAIN RECEPTOR-LIKE KINASE-RELATED"/>
    <property type="match status" value="1"/>
</dbReference>
<evidence type="ECO:0000256" key="4">
    <source>
        <dbReference type="ARBA" id="ARBA00022729"/>
    </source>
</evidence>
<evidence type="ECO:0000256" key="3">
    <source>
        <dbReference type="ARBA" id="ARBA00022692"/>
    </source>
</evidence>
<evidence type="ECO:0000256" key="9">
    <source>
        <dbReference type="ARBA" id="ARBA00023157"/>
    </source>
</evidence>
<accession>A0AAV9D9D0</accession>
<dbReference type="InterPro" id="IPR059143">
    <property type="entry name" value="NFP_LysM2"/>
</dbReference>
<dbReference type="FunFam" id="1.10.510.10:FF:000468">
    <property type="entry name" value="PTI1-like tyrosine-protein kinase 3"/>
    <property type="match status" value="1"/>
</dbReference>
<evidence type="ECO:0000256" key="11">
    <source>
        <dbReference type="SAM" id="Phobius"/>
    </source>
</evidence>
<keyword evidence="15" id="KW-1185">Reference proteome</keyword>
<feature type="chain" id="PRO_5043742936" evidence="12">
    <location>
        <begin position="24"/>
        <end position="622"/>
    </location>
</feature>
<evidence type="ECO:0000256" key="10">
    <source>
        <dbReference type="SAM" id="MobiDB-lite"/>
    </source>
</evidence>
<evidence type="ECO:0000256" key="8">
    <source>
        <dbReference type="ARBA" id="ARBA00023136"/>
    </source>
</evidence>
<keyword evidence="2" id="KW-1003">Cell membrane</keyword>
<evidence type="ECO:0000256" key="7">
    <source>
        <dbReference type="ARBA" id="ARBA00022989"/>
    </source>
</evidence>
<feature type="domain" description="Protein kinase" evidence="13">
    <location>
        <begin position="251"/>
        <end position="604"/>
    </location>
</feature>
<dbReference type="GO" id="GO:0005886">
    <property type="term" value="C:plasma membrane"/>
    <property type="evidence" value="ECO:0007669"/>
    <property type="project" value="UniProtKB-SubCell"/>
</dbReference>
<dbReference type="Gene3D" id="1.10.510.10">
    <property type="entry name" value="Transferase(Phosphotransferase) domain 1"/>
    <property type="match status" value="1"/>
</dbReference>
<name>A0AAV9D9D0_ACOCL</name>
<feature type="region of interest" description="Disordered" evidence="10">
    <location>
        <begin position="226"/>
        <end position="245"/>
    </location>
</feature>
<evidence type="ECO:0000256" key="6">
    <source>
        <dbReference type="ARBA" id="ARBA00022840"/>
    </source>
</evidence>
<evidence type="ECO:0000256" key="12">
    <source>
        <dbReference type="SAM" id="SignalP"/>
    </source>
</evidence>
<dbReference type="EMBL" id="JAUJYO010000015">
    <property type="protein sequence ID" value="KAK1297479.1"/>
    <property type="molecule type" value="Genomic_DNA"/>
</dbReference>
<comment type="caution">
    <text evidence="14">The sequence shown here is derived from an EMBL/GenBank/DDBJ whole genome shotgun (WGS) entry which is preliminary data.</text>
</comment>
<feature type="compositionally biased region" description="Low complexity" evidence="10">
    <location>
        <begin position="226"/>
        <end position="239"/>
    </location>
</feature>
<organism evidence="14 15">
    <name type="scientific">Acorus calamus</name>
    <name type="common">Sweet flag</name>
    <dbReference type="NCBI Taxonomy" id="4465"/>
    <lineage>
        <taxon>Eukaryota</taxon>
        <taxon>Viridiplantae</taxon>
        <taxon>Streptophyta</taxon>
        <taxon>Embryophyta</taxon>
        <taxon>Tracheophyta</taxon>
        <taxon>Spermatophyta</taxon>
        <taxon>Magnoliopsida</taxon>
        <taxon>Liliopsida</taxon>
        <taxon>Acoraceae</taxon>
        <taxon>Acorus</taxon>
    </lineage>
</organism>
<dbReference type="SUPFAM" id="SSF56112">
    <property type="entry name" value="Protein kinase-like (PK-like)"/>
    <property type="match status" value="1"/>
</dbReference>
<keyword evidence="5" id="KW-0547">Nucleotide-binding</keyword>
<dbReference type="Pfam" id="PF23446">
    <property type="entry name" value="LysM1_NFP_LYK"/>
    <property type="match status" value="1"/>
</dbReference>
<keyword evidence="7 11" id="KW-1133">Transmembrane helix</keyword>
<sequence>MRATMVILLLLTTLLLILQPSQAQGPPSGYNCSSDRSIYPCRTYAIYRATAPNLLNLASIGDLFGLSRFQIAEPSNITYPNATLVQDQLLLIPLTCSCSSPSNHSYYNVTYKMNAGDTFYFLSTTKYQNLTVFQDVELVNPTLVPTNIPIGADVVIPVFCQCPEKNLTSQGINYLLSYEFRPSDNNVSSVASRFGADVKIMTSVNPRGFVPYSTVLVPVSKLPVLPQDNNTGSSPPTNSSGGGGGSNKDGVVVGLSIGLGVLGMVLIVGLFWFFCFYARRVRRRGYGEPGRKEAAKVGRYSVVDEENSFMADITDCLDRYKLYQMEELRRATSDFDPTCVIEGSSVYKGIINGEAFAIKKMKWNAYQELKILQKVNHTNLVKLEGFCIDPEDGTCYLVYEYIENGSLSTCLHQEGKASKLDWKTRLRIAFDVANGLQYIHEHTFPRVVHKDIKTSNVLLDGKMRAKIANFGLAKSGCNAITTHIVGTQGYIAPEYLADGLVTTKMDVFAYGVVLLELVSGREAMNNEGELLWMEVERVFERVEGEEGEEAIKSWMDPALVEQGCPVESVMSVMGVARACVQKDPAKRPSMVDVAYTLSKADDAFSDFSGDGVAVDSSGVVGR</sequence>
<dbReference type="InterPro" id="IPR008271">
    <property type="entry name" value="Ser/Thr_kinase_AS"/>
</dbReference>
<dbReference type="PANTHER" id="PTHR45927:SF15">
    <property type="entry name" value="SERINE_THREONINE RECEPTOR-LIKE KINASE NFP"/>
    <property type="match status" value="1"/>
</dbReference>
<evidence type="ECO:0000313" key="14">
    <source>
        <dbReference type="EMBL" id="KAK1297479.1"/>
    </source>
</evidence>
<proteinExistence type="predicted"/>
<keyword evidence="3 11" id="KW-0812">Transmembrane</keyword>
<evidence type="ECO:0000256" key="2">
    <source>
        <dbReference type="ARBA" id="ARBA00022475"/>
    </source>
</evidence>
<keyword evidence="6" id="KW-0067">ATP-binding</keyword>
<evidence type="ECO:0000256" key="1">
    <source>
        <dbReference type="ARBA" id="ARBA00004162"/>
    </source>
</evidence>
<dbReference type="InterPro" id="IPR000719">
    <property type="entry name" value="Prot_kinase_dom"/>
</dbReference>
<keyword evidence="9" id="KW-1015">Disulfide bond</keyword>
<dbReference type="Proteomes" id="UP001180020">
    <property type="component" value="Unassembled WGS sequence"/>
</dbReference>